<dbReference type="PANTHER" id="PTHR42806">
    <property type="entry name" value="GLYCINE CLEAVAGE SYSTEM P-PROTEIN"/>
    <property type="match status" value="1"/>
</dbReference>
<name>A0A1E7YL49_9PROT</name>
<evidence type="ECO:0000313" key="3">
    <source>
        <dbReference type="EMBL" id="OFC32338.1"/>
    </source>
</evidence>
<feature type="domain" description="Glycine cleavage system P-protein N-terminal" evidence="2">
    <location>
        <begin position="3"/>
        <end position="438"/>
    </location>
</feature>
<dbReference type="InterPro" id="IPR023010">
    <property type="entry name" value="GcvPA"/>
</dbReference>
<dbReference type="NCBIfam" id="NF001696">
    <property type="entry name" value="PRK00451.1"/>
    <property type="match status" value="1"/>
</dbReference>
<dbReference type="RefSeq" id="WP_070114264.1">
    <property type="nucleotide sequence ID" value="NZ_JAAOMN010000151.1"/>
</dbReference>
<dbReference type="GO" id="GO:0009116">
    <property type="term" value="P:nucleoside metabolic process"/>
    <property type="evidence" value="ECO:0007669"/>
    <property type="project" value="InterPro"/>
</dbReference>
<protein>
    <submittedName>
        <fullName evidence="3">Glycine dehydrogenase (Aminomethyl-transferring)</fullName>
    </submittedName>
</protein>
<accession>A0A1E7YL49</accession>
<comment type="caution">
    <text evidence="3">The sequence shown here is derived from an EMBL/GenBank/DDBJ whole genome shotgun (WGS) entry which is preliminary data.</text>
</comment>
<dbReference type="InterPro" id="IPR015422">
    <property type="entry name" value="PyrdxlP-dep_Trfase_small"/>
</dbReference>
<dbReference type="GO" id="GO:0004375">
    <property type="term" value="F:glycine dehydrogenase (decarboxylating) activity"/>
    <property type="evidence" value="ECO:0007669"/>
    <property type="project" value="InterPro"/>
</dbReference>
<sequence>MPYIPHDAEETAAMLAAIGAGSIDALFDEIPEHLQGIPQGLPEGLSEMALAREFEALAGAQPLLRCFAGAGAYAHHIPATVAELIGRGEFYSAYTPYQAEASQGTLQVIFEFQTYICRLTGMEVANASLYDGASALFEACLMALRLRPERRSILVPKHLLPNWREVLDSLLPLQNIRCIEMDVDPHRGTMQVPAQAPADAAALIIPQINALGLLEDVDALQRWAKTQGLLSIAVVQPLSLALLKEPGLWGEGGADIVVGEAQALGIPLSGGGPYCGIFACRRGMVRQMPGRLVARTRDGSGRVGYCLTLQAREQHIRRGQATSNVCTNQGLMVTAATIAMATLGARGLQEAAIQSHEKASALLSALLRFEGVERVWDGPFFNEFVLRFPKPAAQLRDALLADGILAGVPLADLGLGEAGDLLIAGTEMVTDEDIDAYCAALGRFLEH</sequence>
<dbReference type="InterPro" id="IPR015424">
    <property type="entry name" value="PyrdxlP-dep_Trfase"/>
</dbReference>
<dbReference type="Gene3D" id="3.40.640.10">
    <property type="entry name" value="Type I PLP-dependent aspartate aminotransferase-like (Major domain)"/>
    <property type="match status" value="1"/>
</dbReference>
<dbReference type="Proteomes" id="UP000175707">
    <property type="component" value="Unassembled WGS sequence"/>
</dbReference>
<dbReference type="EMBL" id="LZYE01000260">
    <property type="protein sequence ID" value="OFC32338.1"/>
    <property type="molecule type" value="Genomic_DNA"/>
</dbReference>
<dbReference type="EMBL" id="LZYH01000566">
    <property type="protein sequence ID" value="OFC58837.1"/>
    <property type="molecule type" value="Genomic_DNA"/>
</dbReference>
<organism evidence="3 5">
    <name type="scientific">Acidithiobacillus caldus</name>
    <dbReference type="NCBI Taxonomy" id="33059"/>
    <lineage>
        <taxon>Bacteria</taxon>
        <taxon>Pseudomonadati</taxon>
        <taxon>Pseudomonadota</taxon>
        <taxon>Acidithiobacillia</taxon>
        <taxon>Acidithiobacillales</taxon>
        <taxon>Acidithiobacillaceae</taxon>
        <taxon>Acidithiobacillus</taxon>
    </lineage>
</organism>
<evidence type="ECO:0000313" key="5">
    <source>
        <dbReference type="Proteomes" id="UP000175616"/>
    </source>
</evidence>
<dbReference type="PANTHER" id="PTHR42806:SF1">
    <property type="entry name" value="GLYCINE DEHYDROGENASE (DECARBOXYLATING)"/>
    <property type="match status" value="1"/>
</dbReference>
<evidence type="ECO:0000313" key="6">
    <source>
        <dbReference type="Proteomes" id="UP000175707"/>
    </source>
</evidence>
<dbReference type="AlphaFoldDB" id="A0A1E7YL49"/>
<evidence type="ECO:0000313" key="4">
    <source>
        <dbReference type="EMBL" id="OFC58837.1"/>
    </source>
</evidence>
<dbReference type="InterPro" id="IPR015421">
    <property type="entry name" value="PyrdxlP-dep_Trfase_major"/>
</dbReference>
<dbReference type="Gene3D" id="3.90.1150.10">
    <property type="entry name" value="Aspartate Aminotransferase, domain 1"/>
    <property type="match status" value="1"/>
</dbReference>
<dbReference type="InterPro" id="IPR049315">
    <property type="entry name" value="GDC-P_N"/>
</dbReference>
<keyword evidence="1" id="KW-0560">Oxidoreductase</keyword>
<evidence type="ECO:0000259" key="2">
    <source>
        <dbReference type="Pfam" id="PF02347"/>
    </source>
</evidence>
<proteinExistence type="predicted"/>
<reference evidence="5 6" key="1">
    <citation type="submission" date="2016-06" db="EMBL/GenBank/DDBJ databases">
        <title>Gene turnover analysis identifies the evolutionary adaptation of the extremophile Acidithiobacillus caldus.</title>
        <authorList>
            <person name="Zhang X."/>
        </authorList>
    </citation>
    <scope>NUCLEOTIDE SEQUENCE [LARGE SCALE GENOMIC DNA]</scope>
    <source>
        <strain evidence="3 5">DX</strain>
        <strain evidence="4 6">S1</strain>
    </source>
</reference>
<dbReference type="Pfam" id="PF02347">
    <property type="entry name" value="GDC-P"/>
    <property type="match status" value="1"/>
</dbReference>
<evidence type="ECO:0000256" key="1">
    <source>
        <dbReference type="ARBA" id="ARBA00023002"/>
    </source>
</evidence>
<dbReference type="Proteomes" id="UP000175616">
    <property type="component" value="Unassembled WGS sequence"/>
</dbReference>
<dbReference type="SUPFAM" id="SSF53383">
    <property type="entry name" value="PLP-dependent transferases"/>
    <property type="match status" value="1"/>
</dbReference>
<gene>
    <name evidence="3" type="ORF">BAE27_10605</name>
    <name evidence="4" type="ORF">BAE30_08760</name>
</gene>